<dbReference type="KEGG" id="dpp:DICPUDRAFT_18554"/>
<keyword evidence="7" id="KW-0675">Receptor</keyword>
<evidence type="ECO:0000256" key="5">
    <source>
        <dbReference type="ARBA" id="ARBA00022989"/>
    </source>
</evidence>
<sequence length="342" mass="39837">LFRNLTTREDDILNGYIYVGETLCILDCPSPLFTIREWDMFYIMSIVMGGISMIASLFLIITYSPIINRKINKTSLAILSMAVSIFLMSSTDGYQIWDVDRGFTKYCPDKGRYARQSDRSCLATGLLFQYGSVSAIMWWSVLAFDLWMSIKKKKTGKRQIFYYFIGINIISIVFTLAPIGHNQYAYNTASIGCWLSELKYQLAFFFIPLAIVLTFGSVFIVLILYEIYKLSDIVEKKTLKKYIRPSILIILMCLEFYYMVIYYSYITKDEKNVEKRLVNYIICLFENENKPGGTDKCHFKTLSPSAQFIFLFSYRIMGLEGLIFYGFTTQTKKIWKKSYLFN</sequence>
<dbReference type="GeneID" id="10502147"/>
<keyword evidence="4" id="KW-0732">Signal</keyword>
<keyword evidence="8" id="KW-0325">Glycoprotein</keyword>
<evidence type="ECO:0000256" key="6">
    <source>
        <dbReference type="ARBA" id="ARBA00023136"/>
    </source>
</evidence>
<dbReference type="InterPro" id="IPR017981">
    <property type="entry name" value="GPCR_2-like_7TM"/>
</dbReference>
<keyword evidence="3 9" id="KW-0812">Transmembrane</keyword>
<dbReference type="GO" id="GO:0016020">
    <property type="term" value="C:membrane"/>
    <property type="evidence" value="ECO:0007669"/>
    <property type="project" value="UniProtKB-SubCell"/>
</dbReference>
<protein>
    <recommendedName>
        <fullName evidence="10">G-protein coupled receptors family 2 profile 2 domain-containing protein</fullName>
    </recommendedName>
</protein>
<feature type="transmembrane region" description="Helical" evidence="9">
    <location>
        <begin position="127"/>
        <end position="148"/>
    </location>
</feature>
<dbReference type="InterPro" id="IPR000539">
    <property type="entry name" value="Frizzled/Smoothened_7TM"/>
</dbReference>
<comment type="similarity">
    <text evidence="2">Belongs to the G-protein coupled receptor Fz/Smo family.</text>
</comment>
<feature type="transmembrane region" description="Helical" evidence="9">
    <location>
        <begin position="200"/>
        <end position="225"/>
    </location>
</feature>
<dbReference type="Gene3D" id="1.20.1070.10">
    <property type="entry name" value="Rhodopsin 7-helix transmembrane proteins"/>
    <property type="match status" value="1"/>
</dbReference>
<dbReference type="SUPFAM" id="SSF81321">
    <property type="entry name" value="Family A G protein-coupled receptor-like"/>
    <property type="match status" value="1"/>
</dbReference>
<comment type="subcellular location">
    <subcellularLocation>
        <location evidence="1">Membrane</location>
        <topology evidence="1">Multi-pass membrane protein</topology>
    </subcellularLocation>
</comment>
<feature type="transmembrane region" description="Helical" evidence="9">
    <location>
        <begin position="76"/>
        <end position="97"/>
    </location>
</feature>
<feature type="transmembrane region" description="Helical" evidence="9">
    <location>
        <begin position="40"/>
        <end position="64"/>
    </location>
</feature>
<evidence type="ECO:0000256" key="9">
    <source>
        <dbReference type="SAM" id="Phobius"/>
    </source>
</evidence>
<dbReference type="InterPro" id="IPR050949">
    <property type="entry name" value="GPCR_Fz/Smo-like"/>
</dbReference>
<dbReference type="RefSeq" id="XP_003289271.1">
    <property type="nucleotide sequence ID" value="XM_003289223.1"/>
</dbReference>
<feature type="transmembrane region" description="Helical" evidence="9">
    <location>
        <begin position="246"/>
        <end position="266"/>
    </location>
</feature>
<evidence type="ECO:0000259" key="10">
    <source>
        <dbReference type="PROSITE" id="PS50261"/>
    </source>
</evidence>
<dbReference type="PROSITE" id="PS50261">
    <property type="entry name" value="G_PROTEIN_RECEP_F2_4"/>
    <property type="match status" value="1"/>
</dbReference>
<evidence type="ECO:0000256" key="4">
    <source>
        <dbReference type="ARBA" id="ARBA00022729"/>
    </source>
</evidence>
<evidence type="ECO:0000313" key="11">
    <source>
        <dbReference type="EMBL" id="EGC34219.1"/>
    </source>
</evidence>
<dbReference type="GO" id="GO:0007166">
    <property type="term" value="P:cell surface receptor signaling pathway"/>
    <property type="evidence" value="ECO:0007669"/>
    <property type="project" value="InterPro"/>
</dbReference>
<keyword evidence="12" id="KW-1185">Reference proteome</keyword>
<dbReference type="AlphaFoldDB" id="F0ZPC4"/>
<gene>
    <name evidence="11" type="ORF">DICPUDRAFT_18554</name>
</gene>
<evidence type="ECO:0000256" key="3">
    <source>
        <dbReference type="ARBA" id="ARBA00022692"/>
    </source>
</evidence>
<reference evidence="12" key="1">
    <citation type="journal article" date="2011" name="Genome Biol.">
        <title>Comparative genomics of the social amoebae Dictyostelium discoideum and Dictyostelium purpureum.</title>
        <authorList>
            <consortium name="US DOE Joint Genome Institute (JGI-PGF)"/>
            <person name="Sucgang R."/>
            <person name="Kuo A."/>
            <person name="Tian X."/>
            <person name="Salerno W."/>
            <person name="Parikh A."/>
            <person name="Feasley C.L."/>
            <person name="Dalin E."/>
            <person name="Tu H."/>
            <person name="Huang E."/>
            <person name="Barry K."/>
            <person name="Lindquist E."/>
            <person name="Shapiro H."/>
            <person name="Bruce D."/>
            <person name="Schmutz J."/>
            <person name="Salamov A."/>
            <person name="Fey P."/>
            <person name="Gaudet P."/>
            <person name="Anjard C."/>
            <person name="Babu M.M."/>
            <person name="Basu S."/>
            <person name="Bushmanova Y."/>
            <person name="van der Wel H."/>
            <person name="Katoh-Kurasawa M."/>
            <person name="Dinh C."/>
            <person name="Coutinho P.M."/>
            <person name="Saito T."/>
            <person name="Elias M."/>
            <person name="Schaap P."/>
            <person name="Kay R.R."/>
            <person name="Henrissat B."/>
            <person name="Eichinger L."/>
            <person name="Rivero F."/>
            <person name="Putnam N.H."/>
            <person name="West C.M."/>
            <person name="Loomis W.F."/>
            <person name="Chisholm R.L."/>
            <person name="Shaulsky G."/>
            <person name="Strassmann J.E."/>
            <person name="Queller D.C."/>
            <person name="Kuspa A."/>
            <person name="Grigoriev I.V."/>
        </authorList>
    </citation>
    <scope>NUCLEOTIDE SEQUENCE [LARGE SCALE GENOMIC DNA]</scope>
    <source>
        <strain evidence="12">QSDP1</strain>
    </source>
</reference>
<feature type="transmembrane region" description="Helical" evidence="9">
    <location>
        <begin position="308"/>
        <end position="327"/>
    </location>
</feature>
<evidence type="ECO:0000256" key="2">
    <source>
        <dbReference type="ARBA" id="ARBA00008077"/>
    </source>
</evidence>
<feature type="non-terminal residue" evidence="11">
    <location>
        <position position="1"/>
    </location>
</feature>
<dbReference type="VEuPathDB" id="AmoebaDB:DICPUDRAFT_18554"/>
<evidence type="ECO:0000313" key="12">
    <source>
        <dbReference type="Proteomes" id="UP000001064"/>
    </source>
</evidence>
<feature type="non-terminal residue" evidence="11">
    <location>
        <position position="342"/>
    </location>
</feature>
<dbReference type="PANTHER" id="PTHR31787:SF8">
    <property type="entry name" value="FRIZZLED_SMOOTHENED-LIKE SANS CRD PROTEIN B-RELATED"/>
    <property type="match status" value="1"/>
</dbReference>
<feature type="domain" description="G-protein coupled receptors family 2 profile 2" evidence="10">
    <location>
        <begin position="41"/>
        <end position="286"/>
    </location>
</feature>
<keyword evidence="5 9" id="KW-1133">Transmembrane helix</keyword>
<evidence type="ECO:0000256" key="7">
    <source>
        <dbReference type="ARBA" id="ARBA00023170"/>
    </source>
</evidence>
<evidence type="ECO:0000256" key="1">
    <source>
        <dbReference type="ARBA" id="ARBA00004141"/>
    </source>
</evidence>
<dbReference type="GO" id="GO:0004888">
    <property type="term" value="F:transmembrane signaling receptor activity"/>
    <property type="evidence" value="ECO:0007669"/>
    <property type="project" value="InterPro"/>
</dbReference>
<keyword evidence="6 9" id="KW-0472">Membrane</keyword>
<dbReference type="PANTHER" id="PTHR31787">
    <property type="entry name" value="G-PROTEIN-COUPLED RECEPTOR GPCR FAMILY PROTEIN"/>
    <property type="match status" value="1"/>
</dbReference>
<organism evidence="11 12">
    <name type="scientific">Dictyostelium purpureum</name>
    <name type="common">Slime mold</name>
    <dbReference type="NCBI Taxonomy" id="5786"/>
    <lineage>
        <taxon>Eukaryota</taxon>
        <taxon>Amoebozoa</taxon>
        <taxon>Evosea</taxon>
        <taxon>Eumycetozoa</taxon>
        <taxon>Dictyostelia</taxon>
        <taxon>Dictyosteliales</taxon>
        <taxon>Dictyosteliaceae</taxon>
        <taxon>Dictyostelium</taxon>
    </lineage>
</organism>
<evidence type="ECO:0000256" key="8">
    <source>
        <dbReference type="ARBA" id="ARBA00023180"/>
    </source>
</evidence>
<dbReference type="EMBL" id="GL871107">
    <property type="protein sequence ID" value="EGC34219.1"/>
    <property type="molecule type" value="Genomic_DNA"/>
</dbReference>
<feature type="transmembrane region" description="Helical" evidence="9">
    <location>
        <begin position="160"/>
        <end position="180"/>
    </location>
</feature>
<accession>F0ZPC4</accession>
<proteinExistence type="inferred from homology"/>
<dbReference type="Pfam" id="PF01534">
    <property type="entry name" value="Frizzled"/>
    <property type="match status" value="1"/>
</dbReference>
<name>F0ZPC4_DICPU</name>
<dbReference type="Proteomes" id="UP000001064">
    <property type="component" value="Unassembled WGS sequence"/>
</dbReference>
<dbReference type="InParanoid" id="F0ZPC4"/>
<dbReference type="OrthoDB" id="10053709at2759"/>